<name>A0AAV7P1L3_PLEWA</name>
<evidence type="ECO:0000313" key="2">
    <source>
        <dbReference type="EMBL" id="KAJ1122211.1"/>
    </source>
</evidence>
<gene>
    <name evidence="2" type="ORF">NDU88_000714</name>
</gene>
<sequence>MTPSRGPVVQAEVGELRYAPREDVGLEGHYQPCACPQERADTRGEVGEHQHTSLVQTIPRLPQQNLPTGVGRPPRTGVPAPVAAPGGAGSAQSWWERPEMGFPSCSPTSPSSRGVSEWDQAPPK</sequence>
<protein>
    <submittedName>
        <fullName evidence="2">Uncharacterized protein</fullName>
    </submittedName>
</protein>
<organism evidence="2 3">
    <name type="scientific">Pleurodeles waltl</name>
    <name type="common">Iberian ribbed newt</name>
    <dbReference type="NCBI Taxonomy" id="8319"/>
    <lineage>
        <taxon>Eukaryota</taxon>
        <taxon>Metazoa</taxon>
        <taxon>Chordata</taxon>
        <taxon>Craniata</taxon>
        <taxon>Vertebrata</taxon>
        <taxon>Euteleostomi</taxon>
        <taxon>Amphibia</taxon>
        <taxon>Batrachia</taxon>
        <taxon>Caudata</taxon>
        <taxon>Salamandroidea</taxon>
        <taxon>Salamandridae</taxon>
        <taxon>Pleurodelinae</taxon>
        <taxon>Pleurodeles</taxon>
    </lineage>
</organism>
<reference evidence="2" key="1">
    <citation type="journal article" date="2022" name="bioRxiv">
        <title>Sequencing and chromosome-scale assembly of the giantPleurodeles waltlgenome.</title>
        <authorList>
            <person name="Brown T."/>
            <person name="Elewa A."/>
            <person name="Iarovenko S."/>
            <person name="Subramanian E."/>
            <person name="Araus A.J."/>
            <person name="Petzold A."/>
            <person name="Susuki M."/>
            <person name="Suzuki K.-i.T."/>
            <person name="Hayashi T."/>
            <person name="Toyoda A."/>
            <person name="Oliveira C."/>
            <person name="Osipova E."/>
            <person name="Leigh N.D."/>
            <person name="Simon A."/>
            <person name="Yun M.H."/>
        </authorList>
    </citation>
    <scope>NUCLEOTIDE SEQUENCE</scope>
    <source>
        <strain evidence="2">20211129_DDA</strain>
        <tissue evidence="2">Liver</tissue>
    </source>
</reference>
<feature type="compositionally biased region" description="Low complexity" evidence="1">
    <location>
        <begin position="67"/>
        <end position="85"/>
    </location>
</feature>
<dbReference type="AlphaFoldDB" id="A0AAV7P1L3"/>
<comment type="caution">
    <text evidence="2">The sequence shown here is derived from an EMBL/GenBank/DDBJ whole genome shotgun (WGS) entry which is preliminary data.</text>
</comment>
<evidence type="ECO:0000256" key="1">
    <source>
        <dbReference type="SAM" id="MobiDB-lite"/>
    </source>
</evidence>
<keyword evidence="3" id="KW-1185">Reference proteome</keyword>
<feature type="compositionally biased region" description="Polar residues" evidence="1">
    <location>
        <begin position="52"/>
        <end position="66"/>
    </location>
</feature>
<proteinExistence type="predicted"/>
<feature type="region of interest" description="Disordered" evidence="1">
    <location>
        <begin position="41"/>
        <end position="124"/>
    </location>
</feature>
<dbReference type="Proteomes" id="UP001066276">
    <property type="component" value="Chromosome 7"/>
</dbReference>
<feature type="compositionally biased region" description="Basic and acidic residues" evidence="1">
    <location>
        <begin position="41"/>
        <end position="51"/>
    </location>
</feature>
<dbReference type="EMBL" id="JANPWB010000011">
    <property type="protein sequence ID" value="KAJ1122211.1"/>
    <property type="molecule type" value="Genomic_DNA"/>
</dbReference>
<feature type="compositionally biased region" description="Polar residues" evidence="1">
    <location>
        <begin position="105"/>
        <end position="114"/>
    </location>
</feature>
<accession>A0AAV7P1L3</accession>
<evidence type="ECO:0000313" key="3">
    <source>
        <dbReference type="Proteomes" id="UP001066276"/>
    </source>
</evidence>